<keyword evidence="1" id="KW-0269">Exonuclease</keyword>
<gene>
    <name evidence="1" type="ORF">DSOL_5001</name>
</gene>
<keyword evidence="1" id="KW-0540">Nuclease</keyword>
<reference evidence="1 2" key="1">
    <citation type="submission" date="2016-09" db="EMBL/GenBank/DDBJ databases">
        <title>Complete genome of Desulfosporosinus sp. OL.</title>
        <authorList>
            <person name="Mardanov A."/>
            <person name="Beletsky A."/>
            <person name="Panova A."/>
            <person name="Karnachuk O."/>
            <person name="Ravin N."/>
        </authorList>
    </citation>
    <scope>NUCLEOTIDE SEQUENCE [LARGE SCALE GENOMIC DNA]</scope>
    <source>
        <strain evidence="1 2">OL</strain>
    </source>
</reference>
<organism evidence="1 2">
    <name type="scientific">Desulfosporosinus metallidurans</name>
    <dbReference type="NCBI Taxonomy" id="1888891"/>
    <lineage>
        <taxon>Bacteria</taxon>
        <taxon>Bacillati</taxon>
        <taxon>Bacillota</taxon>
        <taxon>Clostridia</taxon>
        <taxon>Eubacteriales</taxon>
        <taxon>Desulfitobacteriaceae</taxon>
        <taxon>Desulfosporosinus</taxon>
    </lineage>
</organism>
<keyword evidence="2" id="KW-1185">Reference proteome</keyword>
<dbReference type="AlphaFoldDB" id="A0A1Q8QGD1"/>
<evidence type="ECO:0000313" key="1">
    <source>
        <dbReference type="EMBL" id="OLN26409.1"/>
    </source>
</evidence>
<dbReference type="GO" id="GO:0004527">
    <property type="term" value="F:exonuclease activity"/>
    <property type="evidence" value="ECO:0007669"/>
    <property type="project" value="UniProtKB-KW"/>
</dbReference>
<protein>
    <submittedName>
        <fullName evidence="1">ATP-dependent exoDNAse (Exonuclease V) beta subunit (Contains helicase and exonuclease domains)</fullName>
    </submittedName>
</protein>
<evidence type="ECO:0000313" key="2">
    <source>
        <dbReference type="Proteomes" id="UP000186102"/>
    </source>
</evidence>
<dbReference type="Proteomes" id="UP000186102">
    <property type="component" value="Unassembled WGS sequence"/>
</dbReference>
<comment type="caution">
    <text evidence="1">The sequence shown here is derived from an EMBL/GenBank/DDBJ whole genome shotgun (WGS) entry which is preliminary data.</text>
</comment>
<keyword evidence="1" id="KW-0067">ATP-binding</keyword>
<dbReference type="EMBL" id="MLBF01000078">
    <property type="protein sequence ID" value="OLN26409.1"/>
    <property type="molecule type" value="Genomic_DNA"/>
</dbReference>
<keyword evidence="1" id="KW-0347">Helicase</keyword>
<keyword evidence="1" id="KW-0378">Hydrolase</keyword>
<dbReference type="STRING" id="1888891.DSOL_5001"/>
<accession>A0A1Q8QGD1</accession>
<name>A0A1Q8QGD1_9FIRM</name>
<keyword evidence="1" id="KW-0547">Nucleotide-binding</keyword>
<dbReference type="GO" id="GO:0004386">
    <property type="term" value="F:helicase activity"/>
    <property type="evidence" value="ECO:0007669"/>
    <property type="project" value="UniProtKB-KW"/>
</dbReference>
<proteinExistence type="predicted"/>
<sequence>MRKKLRTILVWILVSLFFQFGGYSLLNNQLQKVMGSTAVDSEPPITPQLKATISGSELTNIQVSYAKDYLAYSENGTLKIFNLKKGNVVFEKNLPLQLIKHWVFLHINGYLTEISYSIFMPLKTLMR</sequence>